<accession>A0A212LN68</accession>
<dbReference type="Pfam" id="PF09932">
    <property type="entry name" value="DUF2164"/>
    <property type="match status" value="1"/>
</dbReference>
<name>A0A212LN68_9FIRM</name>
<sequence>MKPLQLTKEQQKESIEAIKSYYFNEREEEITELAATLLLDFIVNNIGPHIYNQALTDAHSFMGEKIDELFALEK</sequence>
<protein>
    <recommendedName>
        <fullName evidence="2">DUF2164 domain-containing protein</fullName>
    </recommendedName>
</protein>
<dbReference type="EMBL" id="FMJE01000002">
    <property type="protein sequence ID" value="SCM78986.1"/>
    <property type="molecule type" value="Genomic_DNA"/>
</dbReference>
<dbReference type="RefSeq" id="WP_288183340.1">
    <property type="nucleotide sequence ID" value="NZ_LT608335.1"/>
</dbReference>
<gene>
    <name evidence="1" type="ORF">KL86SPO_20341</name>
</gene>
<evidence type="ECO:0008006" key="2">
    <source>
        <dbReference type="Google" id="ProtNLM"/>
    </source>
</evidence>
<reference evidence="1" key="1">
    <citation type="submission" date="2016-08" db="EMBL/GenBank/DDBJ databases">
        <authorList>
            <person name="Seilhamer J.J."/>
        </authorList>
    </citation>
    <scope>NUCLEOTIDE SEQUENCE</scope>
    <source>
        <strain evidence="1">86</strain>
    </source>
</reference>
<proteinExistence type="predicted"/>
<dbReference type="InterPro" id="IPR018680">
    <property type="entry name" value="DUF2164"/>
</dbReference>
<dbReference type="AlphaFoldDB" id="A0A212LN68"/>
<evidence type="ECO:0000313" key="1">
    <source>
        <dbReference type="EMBL" id="SCM78986.1"/>
    </source>
</evidence>
<organism evidence="1">
    <name type="scientific">uncultured Sporomusa sp</name>
    <dbReference type="NCBI Taxonomy" id="307249"/>
    <lineage>
        <taxon>Bacteria</taxon>
        <taxon>Bacillati</taxon>
        <taxon>Bacillota</taxon>
        <taxon>Negativicutes</taxon>
        <taxon>Selenomonadales</taxon>
        <taxon>Sporomusaceae</taxon>
        <taxon>Sporomusa</taxon>
        <taxon>environmental samples</taxon>
    </lineage>
</organism>